<dbReference type="Pfam" id="PF08882">
    <property type="entry name" value="Acetone_carb_G"/>
    <property type="match status" value="1"/>
</dbReference>
<reference evidence="1" key="1">
    <citation type="journal article" date="2010" name="Environ. Microbiol.">
        <title>Identification of enzymes involved in anaerobic benzene degradation by a strictly anaerobic iron-reducing enrichment culture.</title>
        <authorList>
            <person name="Abu Laban N."/>
            <person name="Selesi D."/>
            <person name="Rattei T."/>
            <person name="Tischler P."/>
            <person name="Meckenstock R.U."/>
        </authorList>
    </citation>
    <scope>NUCLEOTIDE SEQUENCE</scope>
</reference>
<accession>D8WWC0</accession>
<sequence length="185" mass="21702">MSTSDNVRELEQLIDGQLPWDRVQEIIKNPKDSERFQKTLEIYQGRVSFKERILLPLTPSLFIVDKSSEYIVMCKCGQEFGDYRINWKLHSHVSVRNTLKDLEKIYPGVQLPDPEYCEIREYYCPKCGTQLEVESLTPGMPADFEFLPDLETFYSKWLKTPLPKSVEFVDKTNEVIAEWVREIEG</sequence>
<dbReference type="InterPro" id="IPR016750">
    <property type="entry name" value="Aceto_COase_bsu/gsu"/>
</dbReference>
<evidence type="ECO:0000313" key="1">
    <source>
        <dbReference type="EMBL" id="ADJ93874.1"/>
    </source>
</evidence>
<dbReference type="EMBL" id="GU357864">
    <property type="protein sequence ID" value="ADJ93874.1"/>
    <property type="molecule type" value="Genomic_DNA"/>
</dbReference>
<protein>
    <submittedName>
        <fullName evidence="1">Putative acetophenone carboxylase</fullName>
    </submittedName>
</protein>
<organism evidence="1">
    <name type="scientific">Clostridia bacterium enrichment culture clone BF</name>
    <dbReference type="NCBI Taxonomy" id="857391"/>
    <lineage>
        <taxon>Bacteria</taxon>
        <taxon>Bacillati</taxon>
        <taxon>Bacillota</taxon>
        <taxon>Clostridia</taxon>
        <taxon>environmental samples</taxon>
    </lineage>
</organism>
<feature type="non-terminal residue" evidence="1">
    <location>
        <position position="185"/>
    </location>
</feature>
<proteinExistence type="predicted"/>
<dbReference type="PIRSF" id="PIRSF019217">
    <property type="entry name" value="Acetone_carboxlyase_gsu"/>
    <property type="match status" value="1"/>
</dbReference>
<dbReference type="AlphaFoldDB" id="D8WWC0"/>
<name>D8WWC0_9FIRM</name>